<keyword evidence="1" id="KW-0802">TPR repeat</keyword>
<comment type="caution">
    <text evidence="3">The sequence shown here is derived from an EMBL/GenBank/DDBJ whole genome shotgun (WGS) entry which is preliminary data.</text>
</comment>
<dbReference type="InterPro" id="IPR011990">
    <property type="entry name" value="TPR-like_helical_dom_sf"/>
</dbReference>
<dbReference type="Pfam" id="PF14938">
    <property type="entry name" value="SNAP"/>
    <property type="match status" value="1"/>
</dbReference>
<name>A0A2M8P1Y4_9CHLR</name>
<dbReference type="PANTHER" id="PTHR12558:SF13">
    <property type="entry name" value="CELL DIVISION CYCLE PROTEIN 27 HOMOLOG"/>
    <property type="match status" value="1"/>
</dbReference>
<feature type="repeat" description="TPR" evidence="1">
    <location>
        <begin position="12"/>
        <end position="45"/>
    </location>
</feature>
<dbReference type="InterPro" id="IPR019734">
    <property type="entry name" value="TPR_rpt"/>
</dbReference>
<feature type="repeat" description="TPR" evidence="1">
    <location>
        <begin position="591"/>
        <end position="624"/>
    </location>
</feature>
<dbReference type="AlphaFoldDB" id="A0A2M8P1Y4"/>
<dbReference type="Gene3D" id="1.25.40.10">
    <property type="entry name" value="Tetratricopeptide repeat domain"/>
    <property type="match status" value="4"/>
</dbReference>
<dbReference type="SUPFAM" id="SSF48452">
    <property type="entry name" value="TPR-like"/>
    <property type="match status" value="3"/>
</dbReference>
<dbReference type="SMART" id="SM00028">
    <property type="entry name" value="TPR"/>
    <property type="match status" value="9"/>
</dbReference>
<protein>
    <recommendedName>
        <fullName evidence="5">Tetratricopeptide repeat protein</fullName>
    </recommendedName>
</protein>
<evidence type="ECO:0008006" key="5">
    <source>
        <dbReference type="Google" id="ProtNLM"/>
    </source>
</evidence>
<dbReference type="EMBL" id="PGTK01000003">
    <property type="protein sequence ID" value="PJF31546.1"/>
    <property type="molecule type" value="Genomic_DNA"/>
</dbReference>
<feature type="repeat" description="TPR" evidence="1">
    <location>
        <begin position="154"/>
        <end position="187"/>
    </location>
</feature>
<organism evidence="3 4">
    <name type="scientific">Candidatus Thermofonsia Clade 1 bacterium</name>
    <dbReference type="NCBI Taxonomy" id="2364210"/>
    <lineage>
        <taxon>Bacteria</taxon>
        <taxon>Bacillati</taxon>
        <taxon>Chloroflexota</taxon>
        <taxon>Candidatus Thermofontia</taxon>
        <taxon>Candidatus Thermofonsia Clade 1</taxon>
    </lineage>
</organism>
<feature type="repeat" description="TPR" evidence="1">
    <location>
        <begin position="331"/>
        <end position="364"/>
    </location>
</feature>
<dbReference type="PANTHER" id="PTHR12558">
    <property type="entry name" value="CELL DIVISION CYCLE 16,23,27"/>
    <property type="match status" value="1"/>
</dbReference>
<feature type="repeat" description="TPR" evidence="1">
    <location>
        <begin position="100"/>
        <end position="133"/>
    </location>
</feature>
<sequence length="745" mass="83473">MGGAMTSKQETYEYYLNLGHSLAWDQEWDKAVTAYARALQESPEEPDPYKYLGLALMQVKRYNDALKVLMKGHKLAPDDPVPLERSADVLERLGRLKEAATQYVSVAEIYLAQRDIEKAIGNYERATLLTPGLLQIHFRLAQLYERTGRRRAAVLQYLTLAFNFQRNKDRERAMQAIERALRLEPSNVQVLNAKRAIESGELMAVPQLQDERPSDGKSGGAAAPAEEAQPAFAESHVAGPLGEATEKALAHLAEHLLEGGLTMAEAQAIQGIELQKIGENAQAVSAFQAAEKQGIRHPALYVCLGSLLITLGQWQNALQYLGRVQDAAYAAGVAHGMGQAYLGLGQVRAAAEHFVRALQLADLQLVINPDEATQLTAVYDELLAAIQQMQDYDLAQTCNEFSRWLSGADWKVRIPQTRRAIDDRLRGGGKNELIDIVKDPSIVEALTRVDEYIRRGLYTLAADEAMWIIERQPTSLPAHQRVAQVLMEEGQTQAAITKYNVVINSFLARDDRVSAAMILNEVIKIAPMDINLRLSLIDLLEREGDETRLLDEYIGLAGAYYQLAEIDQARDTYLAANRLAQRLNAPIEKRVEILRRLADIYMTRLDWRQAQRTFEQIRELVPNDDEPRRELVEIHFRLGNPIEAMRELDNLLRLYAQSRRGNLILSTLESMVAARPSEMGLRSRLAAVYQQLRRIPEAIEQLDALGELQLDAGLMQEACATIKQIVKLNPPNVAQYQALLAQMGC</sequence>
<feature type="region of interest" description="Disordered" evidence="2">
    <location>
        <begin position="205"/>
        <end position="233"/>
    </location>
</feature>
<reference evidence="3 4" key="1">
    <citation type="submission" date="2017-11" db="EMBL/GenBank/DDBJ databases">
        <title>Evolution of Phototrophy in the Chloroflexi Phylum Driven by Horizontal Gene Transfer.</title>
        <authorList>
            <person name="Ward L.M."/>
            <person name="Hemp J."/>
            <person name="Shih P.M."/>
            <person name="Mcglynn S.E."/>
            <person name="Fischer W."/>
        </authorList>
    </citation>
    <scope>NUCLEOTIDE SEQUENCE [LARGE SCALE GENOMIC DNA]</scope>
    <source>
        <strain evidence="3">CP2_2F</strain>
    </source>
</reference>
<evidence type="ECO:0000256" key="2">
    <source>
        <dbReference type="SAM" id="MobiDB-lite"/>
    </source>
</evidence>
<proteinExistence type="predicted"/>
<evidence type="ECO:0000256" key="1">
    <source>
        <dbReference type="PROSITE-ProRule" id="PRU00339"/>
    </source>
</evidence>
<evidence type="ECO:0000313" key="3">
    <source>
        <dbReference type="EMBL" id="PJF31546.1"/>
    </source>
</evidence>
<dbReference type="PROSITE" id="PS50005">
    <property type="entry name" value="TPR"/>
    <property type="match status" value="6"/>
</dbReference>
<evidence type="ECO:0000313" key="4">
    <source>
        <dbReference type="Proteomes" id="UP000228921"/>
    </source>
</evidence>
<accession>A0A2M8P1Y4</accession>
<feature type="repeat" description="TPR" evidence="1">
    <location>
        <begin position="46"/>
        <end position="79"/>
    </location>
</feature>
<gene>
    <name evidence="3" type="ORF">CUN51_04240</name>
</gene>
<dbReference type="Pfam" id="PF13432">
    <property type="entry name" value="TPR_16"/>
    <property type="match status" value="1"/>
</dbReference>
<dbReference type="Proteomes" id="UP000228921">
    <property type="component" value="Unassembled WGS sequence"/>
</dbReference>
<feature type="compositionally biased region" description="Low complexity" evidence="2">
    <location>
        <begin position="221"/>
        <end position="233"/>
    </location>
</feature>